<dbReference type="Pfam" id="PF20238">
    <property type="entry name" value="BIM1-like_dom"/>
    <property type="match status" value="1"/>
</dbReference>
<evidence type="ECO:0000256" key="5">
    <source>
        <dbReference type="ARBA" id="ARBA00022729"/>
    </source>
</evidence>
<keyword evidence="2" id="KW-1003">Cell membrane</keyword>
<reference evidence="13" key="2">
    <citation type="submission" date="2021-10" db="EMBL/GenBank/DDBJ databases">
        <title>Phylogenomics reveals ancestral predisposition of the termite-cultivated fungus Termitomyces towards a domesticated lifestyle.</title>
        <authorList>
            <person name="Auxier B."/>
            <person name="Grum-Grzhimaylo A."/>
            <person name="Cardenas M.E."/>
            <person name="Lodge J.D."/>
            <person name="Laessoe T."/>
            <person name="Pedersen O."/>
            <person name="Smith M.E."/>
            <person name="Kuyper T.W."/>
            <person name="Franco-Molano E.A."/>
            <person name="Baroni T.J."/>
            <person name="Aanen D.K."/>
        </authorList>
    </citation>
    <scope>NUCLEOTIDE SEQUENCE</scope>
    <source>
        <strain evidence="13">D49</strain>
    </source>
</reference>
<feature type="region of interest" description="Disordered" evidence="11">
    <location>
        <begin position="321"/>
        <end position="344"/>
    </location>
</feature>
<dbReference type="GO" id="GO:0005886">
    <property type="term" value="C:plasma membrane"/>
    <property type="evidence" value="ECO:0007669"/>
    <property type="project" value="UniProtKB-SubCell"/>
</dbReference>
<protein>
    <recommendedName>
        <fullName evidence="10">Copper transport protein</fullName>
    </recommendedName>
</protein>
<dbReference type="InterPro" id="IPR046936">
    <property type="entry name" value="BIM1-like"/>
</dbReference>
<feature type="domain" description="Copper acquisition factor BIM1-like" evidence="12">
    <location>
        <begin position="178"/>
        <end position="326"/>
    </location>
</feature>
<evidence type="ECO:0000256" key="6">
    <source>
        <dbReference type="ARBA" id="ARBA00022989"/>
    </source>
</evidence>
<gene>
    <name evidence="13" type="ORF">H0H81_012266</name>
</gene>
<evidence type="ECO:0000256" key="11">
    <source>
        <dbReference type="SAM" id="MobiDB-lite"/>
    </source>
</evidence>
<keyword evidence="14" id="KW-1185">Reference proteome</keyword>
<dbReference type="GO" id="GO:0098552">
    <property type="term" value="C:side of membrane"/>
    <property type="evidence" value="ECO:0007669"/>
    <property type="project" value="UniProtKB-KW"/>
</dbReference>
<sequence length="374" mass="39246">MGDMSMVPFFHWAGGDYLLFQAWSPTSPGAIAGASLGLVCLALFDRWLAATRGALDNHWRQKGLAMASRPLNYSGKSSPSPTNETSDKSSLNADSADDSNPLAPLTNRRGTVTLTRTVPPFIWAHDLPRGLLHAGQSLLSQDDGVGNKPGKVYTFPPPTTTAMFFSLFTALALITSVQAHFRLLYPAPRGEFVADNEPNFCGGYTEAVSNRTTFPLSGGFFTIKSGHGDWTAGAIISTIQNPISFDNFSVSGNQQIVSPYAHEENAGTFCIPLNLTASGITDVKDGANVTIQIVYSGGDGNLYQCADLTLSSNLTAPQDATCKNETTESHHGGSETTSGSAAPAQTGAALGSAHAFAGYSAVVLGFTGVAALLL</sequence>
<keyword evidence="10" id="KW-0187">Copper transport</keyword>
<feature type="compositionally biased region" description="Polar residues" evidence="11">
    <location>
        <begin position="74"/>
        <end position="84"/>
    </location>
</feature>
<dbReference type="Pfam" id="PF04145">
    <property type="entry name" value="Ctr"/>
    <property type="match status" value="1"/>
</dbReference>
<evidence type="ECO:0000313" key="13">
    <source>
        <dbReference type="EMBL" id="KAG5650442.1"/>
    </source>
</evidence>
<keyword evidence="3" id="KW-0336">GPI-anchor</keyword>
<dbReference type="Proteomes" id="UP000717328">
    <property type="component" value="Unassembled WGS sequence"/>
</dbReference>
<organism evidence="13 14">
    <name type="scientific">Sphagnurus paluster</name>
    <dbReference type="NCBI Taxonomy" id="117069"/>
    <lineage>
        <taxon>Eukaryota</taxon>
        <taxon>Fungi</taxon>
        <taxon>Dikarya</taxon>
        <taxon>Basidiomycota</taxon>
        <taxon>Agaricomycotina</taxon>
        <taxon>Agaricomycetes</taxon>
        <taxon>Agaricomycetidae</taxon>
        <taxon>Agaricales</taxon>
        <taxon>Tricholomatineae</taxon>
        <taxon>Lyophyllaceae</taxon>
        <taxon>Sphagnurus</taxon>
    </lineage>
</organism>
<evidence type="ECO:0000256" key="2">
    <source>
        <dbReference type="ARBA" id="ARBA00022475"/>
    </source>
</evidence>
<evidence type="ECO:0000256" key="9">
    <source>
        <dbReference type="ARBA" id="ARBA00023288"/>
    </source>
</evidence>
<keyword evidence="6" id="KW-1133">Transmembrane helix</keyword>
<proteinExistence type="inferred from homology"/>
<evidence type="ECO:0000259" key="12">
    <source>
        <dbReference type="Pfam" id="PF20238"/>
    </source>
</evidence>
<comment type="caution">
    <text evidence="13">The sequence shown here is derived from an EMBL/GenBank/DDBJ whole genome shotgun (WGS) entry which is preliminary data.</text>
</comment>
<keyword evidence="8" id="KW-0325">Glycoprotein</keyword>
<evidence type="ECO:0000256" key="8">
    <source>
        <dbReference type="ARBA" id="ARBA00023180"/>
    </source>
</evidence>
<dbReference type="GO" id="GO:0005375">
    <property type="term" value="F:copper ion transmembrane transporter activity"/>
    <property type="evidence" value="ECO:0007669"/>
    <property type="project" value="UniProtKB-UniRule"/>
</dbReference>
<keyword evidence="5" id="KW-0732">Signal</keyword>
<evidence type="ECO:0000256" key="4">
    <source>
        <dbReference type="ARBA" id="ARBA00022692"/>
    </source>
</evidence>
<accession>A0A9P7GP14</accession>
<dbReference type="AlphaFoldDB" id="A0A9P7GP14"/>
<evidence type="ECO:0000256" key="7">
    <source>
        <dbReference type="ARBA" id="ARBA00023136"/>
    </source>
</evidence>
<name>A0A9P7GP14_9AGAR</name>
<dbReference type="OrthoDB" id="2146436at2759"/>
<keyword evidence="10" id="KW-0186">Copper</keyword>
<dbReference type="EMBL" id="JABCKI010000450">
    <property type="protein sequence ID" value="KAG5650442.1"/>
    <property type="molecule type" value="Genomic_DNA"/>
</dbReference>
<evidence type="ECO:0000256" key="1">
    <source>
        <dbReference type="ARBA" id="ARBA00004609"/>
    </source>
</evidence>
<dbReference type="PANTHER" id="PTHR34992">
    <property type="entry name" value="HYPHAL ANASTAMOSIS-7 PROTEIN"/>
    <property type="match status" value="1"/>
</dbReference>
<dbReference type="InterPro" id="IPR046530">
    <property type="entry name" value="BIM1-like_dom"/>
</dbReference>
<keyword evidence="10" id="KW-0406">Ion transport</keyword>
<evidence type="ECO:0000256" key="10">
    <source>
        <dbReference type="RuleBase" id="RU367022"/>
    </source>
</evidence>
<keyword evidence="4" id="KW-0812">Transmembrane</keyword>
<dbReference type="CDD" id="cd21176">
    <property type="entry name" value="LPMO_auxiliary-like"/>
    <property type="match status" value="1"/>
</dbReference>
<keyword evidence="7 10" id="KW-0472">Membrane</keyword>
<evidence type="ECO:0000256" key="3">
    <source>
        <dbReference type="ARBA" id="ARBA00022622"/>
    </source>
</evidence>
<comment type="similarity">
    <text evidence="10">Belongs to the copper transporter (Ctr) (TC 1.A.56) family. SLC31A subfamily.</text>
</comment>
<feature type="region of interest" description="Disordered" evidence="11">
    <location>
        <begin position="70"/>
        <end position="108"/>
    </location>
</feature>
<keyword evidence="9" id="KW-0449">Lipoprotein</keyword>
<evidence type="ECO:0000313" key="14">
    <source>
        <dbReference type="Proteomes" id="UP000717328"/>
    </source>
</evidence>
<dbReference type="InterPro" id="IPR007274">
    <property type="entry name" value="Cop_transporter"/>
</dbReference>
<feature type="compositionally biased region" description="Low complexity" evidence="11">
    <location>
        <begin position="88"/>
        <end position="100"/>
    </location>
</feature>
<comment type="subcellular location">
    <subcellularLocation>
        <location evidence="1">Cell membrane</location>
        <topology evidence="1">Lipid-anchor</topology>
        <topology evidence="1">GPI-anchor</topology>
    </subcellularLocation>
    <subcellularLocation>
        <location evidence="10">Membrane</location>
        <topology evidence="10">Multi-pass membrane protein</topology>
    </subcellularLocation>
</comment>
<reference evidence="13" key="1">
    <citation type="submission" date="2021-02" db="EMBL/GenBank/DDBJ databases">
        <authorList>
            <person name="Nieuwenhuis M."/>
            <person name="Van De Peppel L.J.J."/>
        </authorList>
    </citation>
    <scope>NUCLEOTIDE SEQUENCE</scope>
    <source>
        <strain evidence="13">D49</strain>
    </source>
</reference>
<keyword evidence="10" id="KW-0813">Transport</keyword>